<feature type="chain" id="PRO_5021886048" evidence="5">
    <location>
        <begin position="23"/>
        <end position="872"/>
    </location>
</feature>
<protein>
    <submittedName>
        <fullName evidence="7">Cytochrome c</fullName>
    </submittedName>
</protein>
<keyword evidence="2 4" id="KW-0479">Metal-binding</keyword>
<dbReference type="Pfam" id="PF23500">
    <property type="entry name" value="DUF7133"/>
    <property type="match status" value="1"/>
</dbReference>
<dbReference type="InterPro" id="IPR036909">
    <property type="entry name" value="Cyt_c-like_dom_sf"/>
</dbReference>
<dbReference type="InterPro" id="IPR016024">
    <property type="entry name" value="ARM-type_fold"/>
</dbReference>
<evidence type="ECO:0000313" key="8">
    <source>
        <dbReference type="Proteomes" id="UP000315003"/>
    </source>
</evidence>
<dbReference type="InterPro" id="IPR011041">
    <property type="entry name" value="Quinoprot_gluc/sorb_DH_b-prop"/>
</dbReference>
<evidence type="ECO:0000256" key="2">
    <source>
        <dbReference type="ARBA" id="ARBA00022723"/>
    </source>
</evidence>
<dbReference type="GO" id="GO:0046872">
    <property type="term" value="F:metal ion binding"/>
    <property type="evidence" value="ECO:0007669"/>
    <property type="project" value="UniProtKB-KW"/>
</dbReference>
<evidence type="ECO:0000256" key="4">
    <source>
        <dbReference type="PROSITE-ProRule" id="PRU00433"/>
    </source>
</evidence>
<dbReference type="NCBIfam" id="TIGR02603">
    <property type="entry name" value="CxxCH_TIGR02603"/>
    <property type="match status" value="1"/>
</dbReference>
<keyword evidence="8" id="KW-1185">Reference proteome</keyword>
<dbReference type="Proteomes" id="UP000315003">
    <property type="component" value="Chromosome"/>
</dbReference>
<evidence type="ECO:0000256" key="1">
    <source>
        <dbReference type="ARBA" id="ARBA00022617"/>
    </source>
</evidence>
<dbReference type="RefSeq" id="WP_145276526.1">
    <property type="nucleotide sequence ID" value="NZ_CP036272.1"/>
</dbReference>
<evidence type="ECO:0000256" key="3">
    <source>
        <dbReference type="ARBA" id="ARBA00023004"/>
    </source>
</evidence>
<dbReference type="PROSITE" id="PS51007">
    <property type="entry name" value="CYTC"/>
    <property type="match status" value="1"/>
</dbReference>
<keyword evidence="3 4" id="KW-0408">Iron</keyword>
<sequence precursor="true">MLNSIRSIVFGLSVCASFVVVADPRPANLQTQQTGVSLTLLAQHPELVTPTGIDVDAQGRIYLVATHTHFRPDDYVGPKHDEVLVFTPDGQGNLKRQVFYNATAATMDLELGRDGWVYLALRDRILRVQDSDGDDQADVVETVAELETEADYPHNGLEALAWHPSGDLIFGIGENFAKRWTLTGSDGNKVSGTGEGGIFRCAPEGGQLRRIAKGFWNPFGICVRDDGEIFAAENDPGERPPCRLLHIIDGGDYGYQRRYGNEAHHPFVGWNGELLGTLPMIRPCGEAPCGIQPLGNGLLVPSWSDHRIDYFPLTPLGASFSAERISLVQGGRYFRPACIAADPRNASPGRQTMVWYLTDWVDGRYQSHGYGRLWKLEIDLRNAGWVSPKQTEPGQQQRSFARALRDGSKSADRSELLQLARDSDPFLVRSAIIALARQSDQLSADRIAQWQPADRVSALLALKIATPGSVERARLFLDDPDPAIQFEALRWIADSDLTELLPEVTQLLEHDDLDYRRFEAAIATLNTLAGHPEKGVRDTDLLLQRVLDEQASPKLRAYALRMLPVQSRVSEKGQTLPSKRLPKPLNATVLQKMLSIGDASLSLEVIRVMAANPLPMQTLLKQVATDPKTPDRLRAEAIVGLSAIAQRHLQTLLELAGHQQKMIREEALRGLRFAELDSPQRQRLAGLAKRFPDSADSVAILLDRDMVKAQRPSVQDTAAWLRKLEQIQSPADPAAGERIFHHANVTQCSNCHRHRGRGNVVGPDLSRIGEVSRRDSKRKFLLESILQPSLEMAPEYQPRQVVLTDGQVFTGIRLRSSTKEAMRDTNGQNRTFDRDEIEAMYESKVSFMPTGAVDSLTMRELRDLLAFLESRS</sequence>
<organism evidence="7 8">
    <name type="scientific">Stieleria bergensis</name>
    <dbReference type="NCBI Taxonomy" id="2528025"/>
    <lineage>
        <taxon>Bacteria</taxon>
        <taxon>Pseudomonadati</taxon>
        <taxon>Planctomycetota</taxon>
        <taxon>Planctomycetia</taxon>
        <taxon>Pirellulales</taxon>
        <taxon>Pirellulaceae</taxon>
        <taxon>Stieleria</taxon>
    </lineage>
</organism>
<dbReference type="Gene3D" id="1.10.760.10">
    <property type="entry name" value="Cytochrome c-like domain"/>
    <property type="match status" value="1"/>
</dbReference>
<evidence type="ECO:0000313" key="7">
    <source>
        <dbReference type="EMBL" id="QDT62042.1"/>
    </source>
</evidence>
<name>A0A517T106_9BACT</name>
<accession>A0A517T106</accession>
<dbReference type="SUPFAM" id="SSF50952">
    <property type="entry name" value="Soluble quinoprotein glucose dehydrogenase"/>
    <property type="match status" value="1"/>
</dbReference>
<dbReference type="InterPro" id="IPR013428">
    <property type="entry name" value="Membrane-bound_put_N"/>
</dbReference>
<proteinExistence type="predicted"/>
<dbReference type="PANTHER" id="PTHR33546">
    <property type="entry name" value="LARGE, MULTIFUNCTIONAL SECRETED PROTEIN-RELATED"/>
    <property type="match status" value="1"/>
</dbReference>
<dbReference type="SUPFAM" id="SSF48371">
    <property type="entry name" value="ARM repeat"/>
    <property type="match status" value="1"/>
</dbReference>
<dbReference type="InterPro" id="IPR011042">
    <property type="entry name" value="6-blade_b-propeller_TolB-like"/>
</dbReference>
<dbReference type="Gene3D" id="2.120.10.30">
    <property type="entry name" value="TolB, C-terminal domain"/>
    <property type="match status" value="1"/>
</dbReference>
<dbReference type="InterPro" id="IPR009056">
    <property type="entry name" value="Cyt_c-like_dom"/>
</dbReference>
<reference evidence="7 8" key="1">
    <citation type="submission" date="2019-02" db="EMBL/GenBank/DDBJ databases">
        <title>Deep-cultivation of Planctomycetes and their phenomic and genomic characterization uncovers novel biology.</title>
        <authorList>
            <person name="Wiegand S."/>
            <person name="Jogler M."/>
            <person name="Boedeker C."/>
            <person name="Pinto D."/>
            <person name="Vollmers J."/>
            <person name="Rivas-Marin E."/>
            <person name="Kohn T."/>
            <person name="Peeters S.H."/>
            <person name="Heuer A."/>
            <person name="Rast P."/>
            <person name="Oberbeckmann S."/>
            <person name="Bunk B."/>
            <person name="Jeske O."/>
            <person name="Meyerdierks A."/>
            <person name="Storesund J.E."/>
            <person name="Kallscheuer N."/>
            <person name="Luecker S."/>
            <person name="Lage O.M."/>
            <person name="Pohl T."/>
            <person name="Merkel B.J."/>
            <person name="Hornburger P."/>
            <person name="Mueller R.-W."/>
            <person name="Bruemmer F."/>
            <person name="Labrenz M."/>
            <person name="Spormann A.M."/>
            <person name="Op den Camp H."/>
            <person name="Overmann J."/>
            <person name="Amann R."/>
            <person name="Jetten M.S.M."/>
            <person name="Mascher T."/>
            <person name="Medema M.H."/>
            <person name="Devos D.P."/>
            <person name="Kaster A.-K."/>
            <person name="Ovreas L."/>
            <person name="Rohde M."/>
            <person name="Galperin M.Y."/>
            <person name="Jogler C."/>
        </authorList>
    </citation>
    <scope>NUCLEOTIDE SEQUENCE [LARGE SCALE GENOMIC DNA]</scope>
    <source>
        <strain evidence="7 8">SV_7m_r</strain>
    </source>
</reference>
<gene>
    <name evidence="7" type="ORF">SV7mr_45850</name>
</gene>
<dbReference type="OrthoDB" id="232040at2"/>
<dbReference type="InterPro" id="IPR013427">
    <property type="entry name" value="Haem-bd_dom_put"/>
</dbReference>
<feature type="signal peptide" evidence="5">
    <location>
        <begin position="1"/>
        <end position="22"/>
    </location>
</feature>
<keyword evidence="5" id="KW-0732">Signal</keyword>
<evidence type="ECO:0000259" key="6">
    <source>
        <dbReference type="PROSITE" id="PS51007"/>
    </source>
</evidence>
<dbReference type="NCBIfam" id="TIGR02604">
    <property type="entry name" value="Piru_Ver_Nterm"/>
    <property type="match status" value="1"/>
</dbReference>
<dbReference type="EMBL" id="CP036272">
    <property type="protein sequence ID" value="QDT62042.1"/>
    <property type="molecule type" value="Genomic_DNA"/>
</dbReference>
<dbReference type="InterPro" id="IPR055557">
    <property type="entry name" value="DUF7133"/>
</dbReference>
<dbReference type="GO" id="GO:0020037">
    <property type="term" value="F:heme binding"/>
    <property type="evidence" value="ECO:0007669"/>
    <property type="project" value="InterPro"/>
</dbReference>
<dbReference type="PANTHER" id="PTHR33546:SF1">
    <property type="entry name" value="LARGE, MULTIFUNCTIONAL SECRETED PROTEIN"/>
    <property type="match status" value="1"/>
</dbReference>
<evidence type="ECO:0000256" key="5">
    <source>
        <dbReference type="SAM" id="SignalP"/>
    </source>
</evidence>
<feature type="domain" description="Cytochrome c" evidence="6">
    <location>
        <begin position="731"/>
        <end position="872"/>
    </location>
</feature>
<dbReference type="Gene3D" id="1.25.10.10">
    <property type="entry name" value="Leucine-rich Repeat Variant"/>
    <property type="match status" value="1"/>
</dbReference>
<keyword evidence="1 4" id="KW-0349">Heme</keyword>
<dbReference type="GO" id="GO:0009055">
    <property type="term" value="F:electron transfer activity"/>
    <property type="evidence" value="ECO:0007669"/>
    <property type="project" value="InterPro"/>
</dbReference>
<dbReference type="AlphaFoldDB" id="A0A517T106"/>
<dbReference type="InterPro" id="IPR011989">
    <property type="entry name" value="ARM-like"/>
</dbReference>
<dbReference type="SUPFAM" id="SSF46626">
    <property type="entry name" value="Cytochrome c"/>
    <property type="match status" value="1"/>
</dbReference>